<sequence>MATFEQRGAAWRAKVRVRGANLARTFDTYDEALAWARAQEAKLLAGARVQDGQAAFLSVADLMRRYAEEVSPGKRGERWEVVRLTMMLRDASFGTALRDYGPEQVADWRDSRLKIVSAATVNRELNLLSAVFTTAIKDWRIGLQANPVRLTSRPKNPPARKRRVSDDEIAAIRGALGWDGTTKPDTSSQWVAWMHAFAVETAMRRGEIMGMTWRRAHLKAAYVELLDGEEKGRAGQTKTGRGRLVPLSQRALALLKMVGEGDADAPIVPIPAGTADALFRRAVKAAKLDDLHFHDSRREATTRIAPKVGNPMDLAKITGHRDHRQLMDYYAPDATELAKKLG</sequence>
<reference evidence="5 6" key="1">
    <citation type="submission" date="2023-11" db="EMBL/GenBank/DDBJ databases">
        <title>Arctic aerobic anoxygenic photoheterotroph Sediminicoccus rosea KRV36 adapts its photosynthesis to long days of polar summer.</title>
        <authorList>
            <person name="Tomasch J."/>
            <person name="Kopejtka K."/>
            <person name="Bily T."/>
            <person name="Gardiner A.T."/>
            <person name="Gardian Z."/>
            <person name="Shivaramu S."/>
            <person name="Koblizek M."/>
            <person name="Engelhardt F."/>
            <person name="Kaftan D."/>
        </authorList>
    </citation>
    <scope>NUCLEOTIDE SEQUENCE [LARGE SCALE GENOMIC DNA]</scope>
    <source>
        <strain evidence="5 6">R-30</strain>
    </source>
</reference>
<gene>
    <name evidence="5" type="ORF">R9Z33_11240</name>
</gene>
<name>A0ABZ0PNY0_9PROT</name>
<dbReference type="InterPro" id="IPR002104">
    <property type="entry name" value="Integrase_catalytic"/>
</dbReference>
<feature type="domain" description="Tyr recombinase" evidence="4">
    <location>
        <begin position="159"/>
        <end position="342"/>
    </location>
</feature>
<dbReference type="PANTHER" id="PTHR30349">
    <property type="entry name" value="PHAGE INTEGRASE-RELATED"/>
    <property type="match status" value="1"/>
</dbReference>
<organism evidence="5 6">
    <name type="scientific">Sediminicoccus rosea</name>
    <dbReference type="NCBI Taxonomy" id="1225128"/>
    <lineage>
        <taxon>Bacteria</taxon>
        <taxon>Pseudomonadati</taxon>
        <taxon>Pseudomonadota</taxon>
        <taxon>Alphaproteobacteria</taxon>
        <taxon>Acetobacterales</taxon>
        <taxon>Roseomonadaceae</taxon>
        <taxon>Sediminicoccus</taxon>
    </lineage>
</organism>
<dbReference type="EMBL" id="CP137852">
    <property type="protein sequence ID" value="WPB87436.1"/>
    <property type="molecule type" value="Genomic_DNA"/>
</dbReference>
<evidence type="ECO:0000256" key="3">
    <source>
        <dbReference type="ARBA" id="ARBA00023172"/>
    </source>
</evidence>
<dbReference type="InterPro" id="IPR010998">
    <property type="entry name" value="Integrase_recombinase_N"/>
</dbReference>
<dbReference type="InterPro" id="IPR011010">
    <property type="entry name" value="DNA_brk_join_enz"/>
</dbReference>
<keyword evidence="2" id="KW-0238">DNA-binding</keyword>
<evidence type="ECO:0000256" key="2">
    <source>
        <dbReference type="ARBA" id="ARBA00023125"/>
    </source>
</evidence>
<accession>A0ABZ0PNY0</accession>
<dbReference type="InterPro" id="IPR050090">
    <property type="entry name" value="Tyrosine_recombinase_XerCD"/>
</dbReference>
<proteinExistence type="predicted"/>
<keyword evidence="6" id="KW-1185">Reference proteome</keyword>
<evidence type="ECO:0000313" key="5">
    <source>
        <dbReference type="EMBL" id="WPB87436.1"/>
    </source>
</evidence>
<evidence type="ECO:0000256" key="1">
    <source>
        <dbReference type="ARBA" id="ARBA00022908"/>
    </source>
</evidence>
<dbReference type="Pfam" id="PF00589">
    <property type="entry name" value="Phage_integrase"/>
    <property type="match status" value="1"/>
</dbReference>
<dbReference type="PROSITE" id="PS51898">
    <property type="entry name" value="TYR_RECOMBINASE"/>
    <property type="match status" value="1"/>
</dbReference>
<dbReference type="PANTHER" id="PTHR30349:SF94">
    <property type="entry name" value="INTEGRASE_RECOMBINASE HI_1414-RELATED"/>
    <property type="match status" value="1"/>
</dbReference>
<dbReference type="Proteomes" id="UP001305521">
    <property type="component" value="Chromosome"/>
</dbReference>
<keyword evidence="3" id="KW-0233">DNA recombination</keyword>
<dbReference type="CDD" id="cd00796">
    <property type="entry name" value="INT_Rci_Hp1_C"/>
    <property type="match status" value="1"/>
</dbReference>
<protein>
    <submittedName>
        <fullName evidence="5">Site-specific integrase</fullName>
    </submittedName>
</protein>
<dbReference type="Gene3D" id="1.10.443.10">
    <property type="entry name" value="Intergrase catalytic core"/>
    <property type="match status" value="1"/>
</dbReference>
<dbReference type="InterPro" id="IPR013762">
    <property type="entry name" value="Integrase-like_cat_sf"/>
</dbReference>
<evidence type="ECO:0000259" key="4">
    <source>
        <dbReference type="PROSITE" id="PS51898"/>
    </source>
</evidence>
<dbReference type="SUPFAM" id="SSF56349">
    <property type="entry name" value="DNA breaking-rejoining enzymes"/>
    <property type="match status" value="1"/>
</dbReference>
<keyword evidence="1" id="KW-0229">DNA integration</keyword>
<evidence type="ECO:0000313" key="6">
    <source>
        <dbReference type="Proteomes" id="UP001305521"/>
    </source>
</evidence>
<dbReference type="Gene3D" id="1.10.150.130">
    <property type="match status" value="1"/>
</dbReference>
<dbReference type="RefSeq" id="WP_318651389.1">
    <property type="nucleotide sequence ID" value="NZ_CP137852.1"/>
</dbReference>